<accession>A0A1J4KFB5</accession>
<evidence type="ECO:0000313" key="2">
    <source>
        <dbReference type="Proteomes" id="UP000179807"/>
    </source>
</evidence>
<dbReference type="EMBL" id="MLAK01000620">
    <property type="protein sequence ID" value="OHT10145.1"/>
    <property type="molecule type" value="Genomic_DNA"/>
</dbReference>
<organism evidence="1 2">
    <name type="scientific">Tritrichomonas foetus</name>
    <dbReference type="NCBI Taxonomy" id="1144522"/>
    <lineage>
        <taxon>Eukaryota</taxon>
        <taxon>Metamonada</taxon>
        <taxon>Parabasalia</taxon>
        <taxon>Tritrichomonadida</taxon>
        <taxon>Tritrichomonadidae</taxon>
        <taxon>Tritrichomonas</taxon>
    </lineage>
</organism>
<dbReference type="RefSeq" id="XP_068363281.1">
    <property type="nucleotide sequence ID" value="XM_068501543.1"/>
</dbReference>
<name>A0A1J4KFB5_9EUKA</name>
<dbReference type="VEuPathDB" id="TrichDB:TRFO_20699"/>
<gene>
    <name evidence="1" type="ORF">TRFO_20699</name>
</gene>
<reference evidence="1" key="1">
    <citation type="submission" date="2016-10" db="EMBL/GenBank/DDBJ databases">
        <authorList>
            <person name="Benchimol M."/>
            <person name="Almeida L.G."/>
            <person name="Vasconcelos A.T."/>
            <person name="Perreira-Neves A."/>
            <person name="Rosa I.A."/>
            <person name="Tasca T."/>
            <person name="Bogo M.R."/>
            <person name="de Souza W."/>
        </authorList>
    </citation>
    <scope>NUCLEOTIDE SEQUENCE [LARGE SCALE GENOMIC DNA]</scope>
    <source>
        <strain evidence="1">K</strain>
    </source>
</reference>
<dbReference type="AlphaFoldDB" id="A0A1J4KFB5"/>
<proteinExistence type="predicted"/>
<protein>
    <submittedName>
        <fullName evidence="1">Uncharacterized protein</fullName>
    </submittedName>
</protein>
<evidence type="ECO:0000313" key="1">
    <source>
        <dbReference type="EMBL" id="OHT10145.1"/>
    </source>
</evidence>
<keyword evidence="2" id="KW-1185">Reference proteome</keyword>
<comment type="caution">
    <text evidence="1">The sequence shown here is derived from an EMBL/GenBank/DDBJ whole genome shotgun (WGS) entry which is preliminary data.</text>
</comment>
<sequence length="134" mass="16504">MKSKRRKRRRRCNSLNNRNINSKMEIRNFNHSLQHQNEQDFNNQIEIDSKYREDETFDLSDQRQIINSFDDRVFYDRNNLLNGSSNVILRRNTDVNGRFIRRSRKMIEQKRRLKPQMSQPMIKLQNIWPTYRVT</sequence>
<dbReference type="Proteomes" id="UP000179807">
    <property type="component" value="Unassembled WGS sequence"/>
</dbReference>
<dbReference type="GeneID" id="94836247"/>